<proteinExistence type="predicted"/>
<organism evidence="1 2">
    <name type="scientific">Lipomyces orientalis</name>
    <dbReference type="NCBI Taxonomy" id="1233043"/>
    <lineage>
        <taxon>Eukaryota</taxon>
        <taxon>Fungi</taxon>
        <taxon>Dikarya</taxon>
        <taxon>Ascomycota</taxon>
        <taxon>Saccharomycotina</taxon>
        <taxon>Lipomycetes</taxon>
        <taxon>Lipomycetales</taxon>
        <taxon>Lipomycetaceae</taxon>
        <taxon>Lipomyces</taxon>
    </lineage>
</organism>
<name>A0ACC3TQC9_9ASCO</name>
<evidence type="ECO:0000313" key="1">
    <source>
        <dbReference type="EMBL" id="KAK9322343.1"/>
    </source>
</evidence>
<dbReference type="Proteomes" id="UP001489719">
    <property type="component" value="Unassembled WGS sequence"/>
</dbReference>
<sequence length="409" mass="45026">MPKTWLYAVGLDIYCQLRGEFNHIHGRLDSGNCTGETVEPDCRKKRKLSPLCESENDDGNQMGAGVILGRPQCIAQGNIDVEVLWVGWSETLVRIDQRVELRGFRVYKTDVPRILQLPNGVGAVSGFGWAELLGIVDSCGQIWRFKSDPKSTTNLYLDKELSAAFNNTVLHVAVTGSEHVAVLHDCGTSITTFSSLLEFYAHSEAKKEELSGGGRKQFRLDQHLQFTCIRSGELHFVALDSEGQVYSWGDNLHGELLQQGGSLLHPQSVPTLEGIPMREIATNGFVTACLSRDTKDVYIWGWTPDTRIIGLPNTVDIAGIVDQFDEDEDTVIESVAVGNGFVVLASSNSVTYELCVWIAGGSDLTDTFGLSRSETFVKVNGDWSGKRSDEYGIKVSCGVASMFIRVYDK</sequence>
<evidence type="ECO:0000313" key="2">
    <source>
        <dbReference type="Proteomes" id="UP001489719"/>
    </source>
</evidence>
<accession>A0ACC3TQC9</accession>
<reference evidence="2" key="1">
    <citation type="journal article" date="2024" name="Front. Bioeng. Biotechnol.">
        <title>Genome-scale model development and genomic sequencing of the oleaginous clade Lipomyces.</title>
        <authorList>
            <person name="Czajka J.J."/>
            <person name="Han Y."/>
            <person name="Kim J."/>
            <person name="Mondo S.J."/>
            <person name="Hofstad B.A."/>
            <person name="Robles A."/>
            <person name="Haridas S."/>
            <person name="Riley R."/>
            <person name="LaButti K."/>
            <person name="Pangilinan J."/>
            <person name="Andreopoulos W."/>
            <person name="Lipzen A."/>
            <person name="Yan J."/>
            <person name="Wang M."/>
            <person name="Ng V."/>
            <person name="Grigoriev I.V."/>
            <person name="Spatafora J.W."/>
            <person name="Magnuson J.K."/>
            <person name="Baker S.E."/>
            <person name="Pomraning K.R."/>
        </authorList>
    </citation>
    <scope>NUCLEOTIDE SEQUENCE [LARGE SCALE GENOMIC DNA]</scope>
    <source>
        <strain evidence="2">CBS 10300</strain>
    </source>
</reference>
<protein>
    <submittedName>
        <fullName evidence="1">Regulator of chromosome condensation 1/beta-lactamase-inhibitor protein II</fullName>
    </submittedName>
</protein>
<gene>
    <name evidence="1" type="ORF">V1517DRAFT_323508</name>
</gene>
<keyword evidence="2" id="KW-1185">Reference proteome</keyword>
<comment type="caution">
    <text evidence="1">The sequence shown here is derived from an EMBL/GenBank/DDBJ whole genome shotgun (WGS) entry which is preliminary data.</text>
</comment>
<dbReference type="EMBL" id="MU970078">
    <property type="protein sequence ID" value="KAK9322343.1"/>
    <property type="molecule type" value="Genomic_DNA"/>
</dbReference>